<feature type="transmembrane region" description="Helical" evidence="1">
    <location>
        <begin position="56"/>
        <end position="75"/>
    </location>
</feature>
<dbReference type="GO" id="GO:0008643">
    <property type="term" value="P:carbohydrate transport"/>
    <property type="evidence" value="ECO:0007669"/>
    <property type="project" value="InterPro"/>
</dbReference>
<dbReference type="EMBL" id="CP028160">
    <property type="protein sequence ID" value="AWN66100.1"/>
    <property type="molecule type" value="Genomic_DNA"/>
</dbReference>
<reference evidence="2" key="3">
    <citation type="submission" date="2023-07" db="EMBL/GenBank/DDBJ databases">
        <authorList>
            <person name="McDonnell B."/>
        </authorList>
    </citation>
    <scope>NUCLEOTIDE SEQUENCE</scope>
    <source>
        <strain evidence="2">UC06</strain>
    </source>
</reference>
<name>A0A2Z3KEN3_LACLL</name>
<feature type="transmembrane region" description="Helical" evidence="1">
    <location>
        <begin position="96"/>
        <end position="115"/>
    </location>
</feature>
<feature type="transmembrane region" description="Helical" evidence="1">
    <location>
        <begin position="33"/>
        <end position="50"/>
    </location>
</feature>
<reference evidence="2" key="1">
    <citation type="journal article" date="2017" name="BMC Genomics">
        <title>Comparative and functional genomics of the Lactococcus lactis taxon; insights into evolution and niche adaptation.</title>
        <authorList>
            <person name="Kelleher P."/>
            <person name="Bottacini F."/>
            <person name="Mahony J."/>
            <person name="Kilcawley K.N."/>
            <person name="van Sinderen D."/>
        </authorList>
    </citation>
    <scope>NUCLEOTIDE SEQUENCE [LARGE SCALE GENOMIC DNA]</scope>
    <source>
        <strain evidence="2">UC06</strain>
    </source>
</reference>
<organism evidence="3 4">
    <name type="scientific">Lactococcus lactis subsp. lactis</name>
    <name type="common">Streptococcus lactis</name>
    <dbReference type="NCBI Taxonomy" id="1360"/>
    <lineage>
        <taxon>Bacteria</taxon>
        <taxon>Bacillati</taxon>
        <taxon>Bacillota</taxon>
        <taxon>Bacilli</taxon>
        <taxon>Lactobacillales</taxon>
        <taxon>Streptococcaceae</taxon>
        <taxon>Lactococcus</taxon>
    </lineage>
</organism>
<dbReference type="AlphaFoldDB" id="A0A2Z3KEN3"/>
<evidence type="ECO:0000256" key="1">
    <source>
        <dbReference type="SAM" id="Phobius"/>
    </source>
</evidence>
<feature type="transmembrane region" description="Helical" evidence="1">
    <location>
        <begin position="302"/>
        <end position="321"/>
    </location>
</feature>
<dbReference type="InterPro" id="IPR036259">
    <property type="entry name" value="MFS_trans_sf"/>
</dbReference>
<feature type="transmembrane region" description="Helical" evidence="1">
    <location>
        <begin position="268"/>
        <end position="290"/>
    </location>
</feature>
<keyword evidence="1" id="KW-0472">Membrane</keyword>
<feature type="transmembrane region" description="Helical" evidence="1">
    <location>
        <begin position="403"/>
        <end position="432"/>
    </location>
</feature>
<dbReference type="EMBL" id="CP015902">
    <property type="protein sequence ID" value="ARE21122.2"/>
    <property type="molecule type" value="Genomic_DNA"/>
</dbReference>
<dbReference type="NCBIfam" id="TIGR00792">
    <property type="entry name" value="gph"/>
    <property type="match status" value="1"/>
</dbReference>
<dbReference type="GeneID" id="89633710"/>
<feature type="transmembrane region" description="Helical" evidence="1">
    <location>
        <begin position="215"/>
        <end position="236"/>
    </location>
</feature>
<dbReference type="RefSeq" id="WP_080716006.1">
    <property type="nucleotide sequence ID" value="NZ_CP015902.2"/>
</dbReference>
<protein>
    <submittedName>
        <fullName evidence="3">MFS transporter</fullName>
    </submittedName>
</protein>
<dbReference type="Pfam" id="PF13347">
    <property type="entry name" value="MFS_2"/>
    <property type="match status" value="1"/>
</dbReference>
<feature type="transmembrane region" description="Helical" evidence="1">
    <location>
        <begin position="372"/>
        <end position="391"/>
    </location>
</feature>
<feature type="transmembrane region" description="Helical" evidence="1">
    <location>
        <begin position="121"/>
        <end position="146"/>
    </location>
</feature>
<dbReference type="InterPro" id="IPR039672">
    <property type="entry name" value="MFS_2"/>
</dbReference>
<dbReference type="PANTHER" id="PTHR11328">
    <property type="entry name" value="MAJOR FACILITATOR SUPERFAMILY DOMAIN-CONTAINING PROTEIN"/>
    <property type="match status" value="1"/>
</dbReference>
<dbReference type="SUPFAM" id="SSF103473">
    <property type="entry name" value="MFS general substrate transporter"/>
    <property type="match status" value="1"/>
</dbReference>
<dbReference type="CDD" id="cd17332">
    <property type="entry name" value="MFS_MelB_like"/>
    <property type="match status" value="1"/>
</dbReference>
<dbReference type="Proteomes" id="UP000245919">
    <property type="component" value="Chromosome"/>
</dbReference>
<sequence>MYSKMSNEIKQVQHDEYHELTLGERIGYGMGDFAQNLVFGTVGGFLALYMTTVNAIGTATAGFIFLFVRIINVFWDPMVGTFIDKRTSKAGKYRPWLLRAGIPLVILAALLFAPLPGVKGSVPFAFIVYFALDLVYSVVNIPYGSLNASLTRNPESVDKLTSTRMMLANGANLLVYTLFPMFVQMAAPKGRSLKDTGLFGLKLHMGNYTDPSAGHAWFGVYSVYMIIGAIALFLCYKLTKERVVATAEQSAEVKTTDLFLELKNNRPLVILGIFFMLAFTFMFFMNTVNGFFNQFVVGHSEWMGAIGLIASIPGIVFPIFWPRLKKIFGKKGFFHLFIGMFIVGEILTYIWSLNGMHDALWLAYVATFIKQWGLTSATGFMWALVPEVVAYGELKSGKRNAAIINAIMGLFFKIGFTLGGAIPLWFLAAYGFNETAAHQHANALAGINLTAIWIPAVLALVSMIIMQLYPISDKDVAEINQQLDEKRAQLKEAE</sequence>
<dbReference type="GO" id="GO:0006814">
    <property type="term" value="P:sodium ion transport"/>
    <property type="evidence" value="ECO:0007669"/>
    <property type="project" value="InterPro"/>
</dbReference>
<proteinExistence type="predicted"/>
<reference evidence="3 4" key="2">
    <citation type="submission" date="2018-03" db="EMBL/GenBank/DDBJ databases">
        <title>Genome sequence of Lactococcus lactis strain 14B4 from almond drupe.</title>
        <authorList>
            <person name="Tran T.D."/>
            <person name="McGarvey J.A."/>
            <person name="Huynh S."/>
            <person name="Parker C.T."/>
        </authorList>
    </citation>
    <scope>NUCLEOTIDE SEQUENCE [LARGE SCALE GENOMIC DNA]</scope>
    <source>
        <strain evidence="3 4">14B4</strain>
    </source>
</reference>
<dbReference type="GO" id="GO:0015293">
    <property type="term" value="F:symporter activity"/>
    <property type="evidence" value="ECO:0007669"/>
    <property type="project" value="InterPro"/>
</dbReference>
<dbReference type="Gene3D" id="1.20.1250.20">
    <property type="entry name" value="MFS general substrate transporter like domains"/>
    <property type="match status" value="2"/>
</dbReference>
<gene>
    <name evidence="3" type="ORF">LL14B4_07935</name>
    <name evidence="2" type="ORF">LLUC06_1579</name>
</gene>
<evidence type="ECO:0000313" key="3">
    <source>
        <dbReference type="EMBL" id="AWN66100.1"/>
    </source>
</evidence>
<dbReference type="PANTHER" id="PTHR11328:SF24">
    <property type="entry name" value="MAJOR FACILITATOR SUPERFAMILY (MFS) PROFILE DOMAIN-CONTAINING PROTEIN"/>
    <property type="match status" value="1"/>
</dbReference>
<feature type="transmembrane region" description="Helical" evidence="1">
    <location>
        <begin position="167"/>
        <end position="187"/>
    </location>
</feature>
<keyword evidence="1" id="KW-0812">Transmembrane</keyword>
<dbReference type="GO" id="GO:0005886">
    <property type="term" value="C:plasma membrane"/>
    <property type="evidence" value="ECO:0007669"/>
    <property type="project" value="TreeGrafter"/>
</dbReference>
<evidence type="ECO:0000313" key="2">
    <source>
        <dbReference type="EMBL" id="ARE21122.2"/>
    </source>
</evidence>
<evidence type="ECO:0000313" key="4">
    <source>
        <dbReference type="Proteomes" id="UP000245919"/>
    </source>
</evidence>
<feature type="transmembrane region" description="Helical" evidence="1">
    <location>
        <begin position="333"/>
        <end position="352"/>
    </location>
</feature>
<dbReference type="Proteomes" id="UP000192095">
    <property type="component" value="Chromosome"/>
</dbReference>
<accession>A0A2Z3KEN3</accession>
<dbReference type="InterPro" id="IPR001927">
    <property type="entry name" value="Na/Gal_symport"/>
</dbReference>
<feature type="transmembrane region" description="Helical" evidence="1">
    <location>
        <begin position="444"/>
        <end position="465"/>
    </location>
</feature>
<keyword evidence="1" id="KW-1133">Transmembrane helix</keyword>